<dbReference type="Proteomes" id="UP000298030">
    <property type="component" value="Unassembled WGS sequence"/>
</dbReference>
<dbReference type="Pfam" id="PF00106">
    <property type="entry name" value="adh_short"/>
    <property type="match status" value="1"/>
</dbReference>
<dbReference type="PANTHER" id="PTHR47534">
    <property type="entry name" value="YALI0E05731P"/>
    <property type="match status" value="1"/>
</dbReference>
<dbReference type="PANTHER" id="PTHR47534:SF3">
    <property type="entry name" value="ALCOHOL DEHYDROGENASE-LIKE C-TERMINAL DOMAIN-CONTAINING PROTEIN"/>
    <property type="match status" value="1"/>
</dbReference>
<dbReference type="SUPFAM" id="SSF51735">
    <property type="entry name" value="NAD(P)-binding Rossmann-fold domains"/>
    <property type="match status" value="1"/>
</dbReference>
<dbReference type="InterPro" id="IPR052228">
    <property type="entry name" value="Sec_Metab_Biosynth_Oxidored"/>
</dbReference>
<evidence type="ECO:0000256" key="1">
    <source>
        <dbReference type="ARBA" id="ARBA00023002"/>
    </source>
</evidence>
<reference evidence="2 3" key="1">
    <citation type="journal article" date="2019" name="Nat. Ecol. Evol.">
        <title>Megaphylogeny resolves global patterns of mushroom evolution.</title>
        <authorList>
            <person name="Varga T."/>
            <person name="Krizsan K."/>
            <person name="Foldi C."/>
            <person name="Dima B."/>
            <person name="Sanchez-Garcia M."/>
            <person name="Sanchez-Ramirez S."/>
            <person name="Szollosi G.J."/>
            <person name="Szarkandi J.G."/>
            <person name="Papp V."/>
            <person name="Albert L."/>
            <person name="Andreopoulos W."/>
            <person name="Angelini C."/>
            <person name="Antonin V."/>
            <person name="Barry K.W."/>
            <person name="Bougher N.L."/>
            <person name="Buchanan P."/>
            <person name="Buyck B."/>
            <person name="Bense V."/>
            <person name="Catcheside P."/>
            <person name="Chovatia M."/>
            <person name="Cooper J."/>
            <person name="Damon W."/>
            <person name="Desjardin D."/>
            <person name="Finy P."/>
            <person name="Geml J."/>
            <person name="Haridas S."/>
            <person name="Hughes K."/>
            <person name="Justo A."/>
            <person name="Karasinski D."/>
            <person name="Kautmanova I."/>
            <person name="Kiss B."/>
            <person name="Kocsube S."/>
            <person name="Kotiranta H."/>
            <person name="LaButti K.M."/>
            <person name="Lechner B.E."/>
            <person name="Liimatainen K."/>
            <person name="Lipzen A."/>
            <person name="Lukacs Z."/>
            <person name="Mihaltcheva S."/>
            <person name="Morgado L.N."/>
            <person name="Niskanen T."/>
            <person name="Noordeloos M.E."/>
            <person name="Ohm R.A."/>
            <person name="Ortiz-Santana B."/>
            <person name="Ovrebo C."/>
            <person name="Racz N."/>
            <person name="Riley R."/>
            <person name="Savchenko A."/>
            <person name="Shiryaev A."/>
            <person name="Soop K."/>
            <person name="Spirin V."/>
            <person name="Szebenyi C."/>
            <person name="Tomsovsky M."/>
            <person name="Tulloss R.E."/>
            <person name="Uehling J."/>
            <person name="Grigoriev I.V."/>
            <person name="Vagvolgyi C."/>
            <person name="Papp T."/>
            <person name="Martin F.M."/>
            <person name="Miettinen O."/>
            <person name="Hibbett D.S."/>
            <person name="Nagy L.G."/>
        </authorList>
    </citation>
    <scope>NUCLEOTIDE SEQUENCE [LARGE SCALE GENOMIC DNA]</scope>
    <source>
        <strain evidence="2 3">FP101781</strain>
    </source>
</reference>
<comment type="caution">
    <text evidence="2">The sequence shown here is derived from an EMBL/GenBank/DDBJ whole genome shotgun (WGS) entry which is preliminary data.</text>
</comment>
<dbReference type="OrthoDB" id="2898509at2759"/>
<name>A0A4Y7SR84_COPMI</name>
<dbReference type="STRING" id="71717.A0A4Y7SR84"/>
<proteinExistence type="predicted"/>
<dbReference type="EMBL" id="QPFP01000068">
    <property type="protein sequence ID" value="TEB24355.1"/>
    <property type="molecule type" value="Genomic_DNA"/>
</dbReference>
<evidence type="ECO:0000313" key="2">
    <source>
        <dbReference type="EMBL" id="TEB24355.1"/>
    </source>
</evidence>
<dbReference type="InterPro" id="IPR002347">
    <property type="entry name" value="SDR_fam"/>
</dbReference>
<dbReference type="AlphaFoldDB" id="A0A4Y7SR84"/>
<gene>
    <name evidence="2" type="ORF">FA13DRAFT_1909643</name>
</gene>
<sequence>MAPSLASLRASNTELVGKLPGKPVAVFVGGTSGIGQGMAETFAENEAAAKDIISQFPKVPASEQGQWSYEFVKCDATLMKEVKKASQEILSRHPKVNFLVMSQGFFSMSGRDETEEGLDKKLAVHYYSRWKFTEQLLPGLKAAKDQGEEARVISVFSTGYGGKIDVDDLGLKKKYSLNNAALSAATYNDYLVESFAERNPDITFAHAFPGGVQTNIMASAQSRWIRALNPLMNTMPLSSP</sequence>
<dbReference type="Gene3D" id="3.40.50.720">
    <property type="entry name" value="NAD(P)-binding Rossmann-like Domain"/>
    <property type="match status" value="1"/>
</dbReference>
<dbReference type="GO" id="GO:0016491">
    <property type="term" value="F:oxidoreductase activity"/>
    <property type="evidence" value="ECO:0007669"/>
    <property type="project" value="UniProtKB-KW"/>
</dbReference>
<organism evidence="2 3">
    <name type="scientific">Coprinellus micaceus</name>
    <name type="common">Glistening ink-cap mushroom</name>
    <name type="synonym">Coprinus micaceus</name>
    <dbReference type="NCBI Taxonomy" id="71717"/>
    <lineage>
        <taxon>Eukaryota</taxon>
        <taxon>Fungi</taxon>
        <taxon>Dikarya</taxon>
        <taxon>Basidiomycota</taxon>
        <taxon>Agaricomycotina</taxon>
        <taxon>Agaricomycetes</taxon>
        <taxon>Agaricomycetidae</taxon>
        <taxon>Agaricales</taxon>
        <taxon>Agaricineae</taxon>
        <taxon>Psathyrellaceae</taxon>
        <taxon>Coprinellus</taxon>
    </lineage>
</organism>
<accession>A0A4Y7SR84</accession>
<dbReference type="InterPro" id="IPR036291">
    <property type="entry name" value="NAD(P)-bd_dom_sf"/>
</dbReference>
<evidence type="ECO:0008006" key="4">
    <source>
        <dbReference type="Google" id="ProtNLM"/>
    </source>
</evidence>
<evidence type="ECO:0000313" key="3">
    <source>
        <dbReference type="Proteomes" id="UP000298030"/>
    </source>
</evidence>
<protein>
    <recommendedName>
        <fullName evidence="4">NAD(P)-binding protein</fullName>
    </recommendedName>
</protein>
<keyword evidence="1" id="KW-0560">Oxidoreductase</keyword>
<keyword evidence="3" id="KW-1185">Reference proteome</keyword>